<dbReference type="EMBL" id="LCTW02000273">
    <property type="protein sequence ID" value="KXX75405.1"/>
    <property type="molecule type" value="Genomic_DNA"/>
</dbReference>
<dbReference type="Proteomes" id="UP000078237">
    <property type="component" value="Unassembled WGS sequence"/>
</dbReference>
<gene>
    <name evidence="2" type="ORF">MMYC01_209502</name>
</gene>
<dbReference type="PANTHER" id="PTHR34598:SF1">
    <property type="entry name" value="PUTATIVE (AFU_ORTHOLOGUE AFUA_3G13140)-RELATED"/>
    <property type="match status" value="1"/>
</dbReference>
<evidence type="ECO:0000256" key="1">
    <source>
        <dbReference type="ARBA" id="ARBA00023604"/>
    </source>
</evidence>
<evidence type="ECO:0000313" key="2">
    <source>
        <dbReference type="EMBL" id="KXX75405.1"/>
    </source>
</evidence>
<protein>
    <submittedName>
        <fullName evidence="2">Uncharacterized protein</fullName>
    </submittedName>
</protein>
<comment type="caution">
    <text evidence="2">The sequence shown here is derived from an EMBL/GenBank/DDBJ whole genome shotgun (WGS) entry which is preliminary data.</text>
</comment>
<comment type="similarity">
    <text evidence="1">Belongs to the asaB hydroxylase/desaturase family.</text>
</comment>
<sequence>MASTAKPDPHTNADIGACLRGEIGAELNFIVPPKDGSAPFVTEGPEGESVDEYRQPILFVHCDHTGKVAEKFAREHVSQEGAAEELLQGRKHIINVWRPLNGPVQTMPMTFCRPPH</sequence>
<name>A0A175VVY4_9PEZI</name>
<dbReference type="InterPro" id="IPR044053">
    <property type="entry name" value="AsaB-like"/>
</dbReference>
<dbReference type="GO" id="GO:0016491">
    <property type="term" value="F:oxidoreductase activity"/>
    <property type="evidence" value="ECO:0007669"/>
    <property type="project" value="InterPro"/>
</dbReference>
<keyword evidence="3" id="KW-1185">Reference proteome</keyword>
<proteinExistence type="inferred from homology"/>
<dbReference type="VEuPathDB" id="FungiDB:MMYC01_209502"/>
<evidence type="ECO:0000313" key="3">
    <source>
        <dbReference type="Proteomes" id="UP000078237"/>
    </source>
</evidence>
<dbReference type="AlphaFoldDB" id="A0A175VVY4"/>
<dbReference type="STRING" id="100816.A0A175VVY4"/>
<organism evidence="2 3">
    <name type="scientific">Madurella mycetomatis</name>
    <dbReference type="NCBI Taxonomy" id="100816"/>
    <lineage>
        <taxon>Eukaryota</taxon>
        <taxon>Fungi</taxon>
        <taxon>Dikarya</taxon>
        <taxon>Ascomycota</taxon>
        <taxon>Pezizomycotina</taxon>
        <taxon>Sordariomycetes</taxon>
        <taxon>Sordariomycetidae</taxon>
        <taxon>Sordariales</taxon>
        <taxon>Sordariales incertae sedis</taxon>
        <taxon>Madurella</taxon>
    </lineage>
</organism>
<accession>A0A175VVY4</accession>
<dbReference type="OrthoDB" id="412788at2759"/>
<dbReference type="PANTHER" id="PTHR34598">
    <property type="entry name" value="BLL6449 PROTEIN"/>
    <property type="match status" value="1"/>
</dbReference>
<reference evidence="2 3" key="1">
    <citation type="journal article" date="2016" name="Genome Announc.">
        <title>Genome Sequence of Madurella mycetomatis mm55, Isolated from a Human Mycetoma Case in Sudan.</title>
        <authorList>
            <person name="Smit S."/>
            <person name="Derks M.F."/>
            <person name="Bervoets S."/>
            <person name="Fahal A."/>
            <person name="van Leeuwen W."/>
            <person name="van Belkum A."/>
            <person name="van de Sande W.W."/>
        </authorList>
    </citation>
    <scope>NUCLEOTIDE SEQUENCE [LARGE SCALE GENOMIC DNA]</scope>
    <source>
        <strain evidence="3">mm55</strain>
    </source>
</reference>